<name>A0A0E0CKD7_9ORYZ</name>
<dbReference type="Proteomes" id="UP000008021">
    <property type="component" value="Chromosome 2"/>
</dbReference>
<keyword evidence="2" id="KW-1185">Reference proteome</keyword>
<reference evidence="1" key="1">
    <citation type="submission" date="2015-04" db="UniProtKB">
        <authorList>
            <consortium name="EnsemblPlants"/>
        </authorList>
    </citation>
    <scope>IDENTIFICATION</scope>
</reference>
<dbReference type="EnsemblPlants" id="OMERI02G16270.1">
    <property type="protein sequence ID" value="OMERI02G16270.1"/>
    <property type="gene ID" value="OMERI02G16270"/>
</dbReference>
<reference evidence="1" key="2">
    <citation type="submission" date="2018-05" db="EMBL/GenBank/DDBJ databases">
        <title>OmerRS3 (Oryza meridionalis Reference Sequence Version 3).</title>
        <authorList>
            <person name="Zhang J."/>
            <person name="Kudrna D."/>
            <person name="Lee S."/>
            <person name="Talag J."/>
            <person name="Welchert J."/>
            <person name="Wing R.A."/>
        </authorList>
    </citation>
    <scope>NUCLEOTIDE SEQUENCE [LARGE SCALE GENOMIC DNA]</scope>
    <source>
        <strain evidence="1">cv. OR44</strain>
    </source>
</reference>
<organism evidence="1">
    <name type="scientific">Oryza meridionalis</name>
    <dbReference type="NCBI Taxonomy" id="40149"/>
    <lineage>
        <taxon>Eukaryota</taxon>
        <taxon>Viridiplantae</taxon>
        <taxon>Streptophyta</taxon>
        <taxon>Embryophyta</taxon>
        <taxon>Tracheophyta</taxon>
        <taxon>Spermatophyta</taxon>
        <taxon>Magnoliopsida</taxon>
        <taxon>Liliopsida</taxon>
        <taxon>Poales</taxon>
        <taxon>Poaceae</taxon>
        <taxon>BOP clade</taxon>
        <taxon>Oryzoideae</taxon>
        <taxon>Oryzeae</taxon>
        <taxon>Oryzinae</taxon>
        <taxon>Oryza</taxon>
    </lineage>
</organism>
<sequence>MVDLVLNHRGVIPTREELISLSATLTVCYSNPSTAPATSSPHRIYCRRCLFPPFQAMASTAFLNATPHHCQCSFLEGIQSNAQLRLKPQLNRAMIGY</sequence>
<evidence type="ECO:0000313" key="1">
    <source>
        <dbReference type="EnsemblPlants" id="OMERI02G16270.1"/>
    </source>
</evidence>
<dbReference type="AlphaFoldDB" id="A0A0E0CKD7"/>
<proteinExistence type="predicted"/>
<protein>
    <submittedName>
        <fullName evidence="1">Uncharacterized protein</fullName>
    </submittedName>
</protein>
<dbReference type="Gramene" id="OMERI02G16270.1">
    <property type="protein sequence ID" value="OMERI02G16270.1"/>
    <property type="gene ID" value="OMERI02G16270"/>
</dbReference>
<accession>A0A0E0CKD7</accession>
<evidence type="ECO:0000313" key="2">
    <source>
        <dbReference type="Proteomes" id="UP000008021"/>
    </source>
</evidence>
<dbReference type="HOGENOM" id="CLU_183306_0_0_1"/>